<gene>
    <name evidence="1" type="ORF">INT45_008185</name>
</gene>
<name>A0A8H7VIA3_9FUNG</name>
<dbReference type="OrthoDB" id="2299152at2759"/>
<dbReference type="AlphaFoldDB" id="A0A8H7VIA3"/>
<comment type="caution">
    <text evidence="1">The sequence shown here is derived from an EMBL/GenBank/DDBJ whole genome shotgun (WGS) entry which is preliminary data.</text>
</comment>
<organism evidence="1 2">
    <name type="scientific">Circinella minor</name>
    <dbReference type="NCBI Taxonomy" id="1195481"/>
    <lineage>
        <taxon>Eukaryota</taxon>
        <taxon>Fungi</taxon>
        <taxon>Fungi incertae sedis</taxon>
        <taxon>Mucoromycota</taxon>
        <taxon>Mucoromycotina</taxon>
        <taxon>Mucoromycetes</taxon>
        <taxon>Mucorales</taxon>
        <taxon>Lichtheimiaceae</taxon>
        <taxon>Circinella</taxon>
    </lineage>
</organism>
<protein>
    <submittedName>
        <fullName evidence="1">Uncharacterized protein</fullName>
    </submittedName>
</protein>
<keyword evidence="2" id="KW-1185">Reference proteome</keyword>
<dbReference type="Proteomes" id="UP000646827">
    <property type="component" value="Unassembled WGS sequence"/>
</dbReference>
<evidence type="ECO:0000313" key="1">
    <source>
        <dbReference type="EMBL" id="KAG2217523.1"/>
    </source>
</evidence>
<proteinExistence type="predicted"/>
<evidence type="ECO:0000313" key="2">
    <source>
        <dbReference type="Proteomes" id="UP000646827"/>
    </source>
</evidence>
<reference evidence="1 2" key="1">
    <citation type="submission" date="2020-12" db="EMBL/GenBank/DDBJ databases">
        <title>Metabolic potential, ecology and presence of endohyphal bacteria is reflected in genomic diversity of Mucoromycotina.</title>
        <authorList>
            <person name="Muszewska A."/>
            <person name="Okrasinska A."/>
            <person name="Steczkiewicz K."/>
            <person name="Drgas O."/>
            <person name="Orlowska M."/>
            <person name="Perlinska-Lenart U."/>
            <person name="Aleksandrzak-Piekarczyk T."/>
            <person name="Szatraj K."/>
            <person name="Zielenkiewicz U."/>
            <person name="Pilsyk S."/>
            <person name="Malc E."/>
            <person name="Mieczkowski P."/>
            <person name="Kruszewska J.S."/>
            <person name="Biernat P."/>
            <person name="Pawlowska J."/>
        </authorList>
    </citation>
    <scope>NUCLEOTIDE SEQUENCE [LARGE SCALE GENOMIC DNA]</scope>
    <source>
        <strain evidence="1 2">CBS 142.35</strain>
    </source>
</reference>
<dbReference type="EMBL" id="JAEPRB010000292">
    <property type="protein sequence ID" value="KAG2217523.1"/>
    <property type="molecule type" value="Genomic_DNA"/>
</dbReference>
<accession>A0A8H7VIA3</accession>
<sequence>MSSNNNNNNNNTYHQQHADRVIAATLRRLQDECSALRAENAAIKNQMDTMSAYMANNQQQQQQQLPPPNPIPEMDRERVNEVIKNIHSRHGLFVDGDGYNYSETFRSRHNKEVTSIISAYCKNSPGGCVLDDKALHSQILMFYRGQKEKSRRTIGQQAVIDQRKRRYKRVWHKLKARQGAHQKYNASLKDQYPDGEKLLSVECMSPEVSDAESGAHGLVRFKPSFRKPNVDRYFKELDKLSKEGRGRKGVEAKERRAGGVLETQINEETVASWPNWAK</sequence>